<gene>
    <name evidence="1" type="ORF">J5X90_05865</name>
</gene>
<dbReference type="Proteomes" id="UP000665025">
    <property type="component" value="Chromosome 1"/>
</dbReference>
<reference evidence="1 2" key="1">
    <citation type="submission" date="2021-03" db="EMBL/GenBank/DDBJ databases">
        <title>Complete Genome of Pseudoalteromonas viridis Strain BBR56, a new biocontrol bacterial candidate.</title>
        <authorList>
            <person name="Handayani D.P."/>
            <person name="Isnansetyo A."/>
            <person name="Istiqomah I."/>
            <person name="Jumina J."/>
        </authorList>
    </citation>
    <scope>NUCLEOTIDE SEQUENCE [LARGE SCALE GENOMIC DNA]</scope>
    <source>
        <strain evidence="1 2">BBR56</strain>
    </source>
</reference>
<dbReference type="EMBL" id="CP072425">
    <property type="protein sequence ID" value="QTL36564.1"/>
    <property type="molecule type" value="Genomic_DNA"/>
</dbReference>
<dbReference type="Pfam" id="PF07377">
    <property type="entry name" value="DUF1493"/>
    <property type="match status" value="1"/>
</dbReference>
<proteinExistence type="predicted"/>
<dbReference type="InterPro" id="IPR036736">
    <property type="entry name" value="ACP-like_sf"/>
</dbReference>
<organism evidence="1 2">
    <name type="scientific">Pseudoalteromonas viridis</name>
    <dbReference type="NCBI Taxonomy" id="339617"/>
    <lineage>
        <taxon>Bacteria</taxon>
        <taxon>Pseudomonadati</taxon>
        <taxon>Pseudomonadota</taxon>
        <taxon>Gammaproteobacteria</taxon>
        <taxon>Alteromonadales</taxon>
        <taxon>Pseudoalteromonadaceae</taxon>
        <taxon>Pseudoalteromonas</taxon>
    </lineage>
</organism>
<name>A0ABX7V6N7_9GAMM</name>
<dbReference type="RefSeq" id="WP_209053086.1">
    <property type="nucleotide sequence ID" value="NZ_CP072425.1"/>
</dbReference>
<evidence type="ECO:0000313" key="1">
    <source>
        <dbReference type="EMBL" id="QTL36564.1"/>
    </source>
</evidence>
<dbReference type="InterPro" id="IPR010862">
    <property type="entry name" value="DUF1493"/>
</dbReference>
<sequence length="103" mass="12015">MSKDKYEKQVLDFVSLSCSIPVQKLTMSSTLQGKLGLDGDDADEFMNSFFEEFQIDRSSFNFEKYFSNESSINPFSLFWKSKKRSIEKIDLSMLANAVKTRRW</sequence>
<keyword evidence="2" id="KW-1185">Reference proteome</keyword>
<protein>
    <submittedName>
        <fullName evidence="1">DUF1493 family protein</fullName>
    </submittedName>
</protein>
<evidence type="ECO:0000313" key="2">
    <source>
        <dbReference type="Proteomes" id="UP000665025"/>
    </source>
</evidence>
<dbReference type="Gene3D" id="1.10.1200.10">
    <property type="entry name" value="ACP-like"/>
    <property type="match status" value="1"/>
</dbReference>
<accession>A0ABX7V6N7</accession>